<dbReference type="PANTHER" id="PTHR33529:SF6">
    <property type="entry name" value="YJGP_YJGQ FAMILY PERMEASE"/>
    <property type="match status" value="1"/>
</dbReference>
<feature type="transmembrane region" description="Helical" evidence="6">
    <location>
        <begin position="12"/>
        <end position="35"/>
    </location>
</feature>
<evidence type="ECO:0000256" key="4">
    <source>
        <dbReference type="ARBA" id="ARBA00022989"/>
    </source>
</evidence>
<sequence length="419" mass="47313">MLTIIDRYLLEEILHPFAVSLLAFTSIVFSGRLMLITKMILVKGVGLLDILKSCVYLLPYLLIFTLPMAATVGIILALMRLSVDNEMMALKTAGLSYGRLMAPIFGFALLVALGTLYLTVYASPWGQRSTRELFAEVSKKRADLGLQEQTFNTDFQNLMLFVNQVSAQDNRLQGVFIYDSRERDNPQTIFARSGEIYYDPAEEGMALRLFDGVMVRWGKDLEHRQTVDFKSYQISLELFAFSVKGLKLEREMYLQDLKQAMKDELPGTEAYNRLAVEYQQRFALPLGALLLCLLAVPLGLSPRIHGRTWGLIMGLLIFLVYYIVFTASWRLAVGSSTARLLDQVTGYLQPRAAWLDPSLYPTLAPLAPHLAPYLANLFFALVAVAFWRRTLKELPLLPGAVHLGRFLPWRRPVRETAAG</sequence>
<name>A0A7V4G814_9BACT</name>
<feature type="transmembrane region" description="Helical" evidence="6">
    <location>
        <begin position="100"/>
        <end position="122"/>
    </location>
</feature>
<keyword evidence="3 6" id="KW-0812">Transmembrane</keyword>
<feature type="transmembrane region" description="Helical" evidence="6">
    <location>
        <begin position="282"/>
        <end position="300"/>
    </location>
</feature>
<gene>
    <name evidence="7" type="primary">lptF</name>
    <name evidence="7" type="ORF">ENT08_05130</name>
</gene>
<keyword evidence="2" id="KW-1003">Cell membrane</keyword>
<comment type="caution">
    <text evidence="7">The sequence shown here is derived from an EMBL/GenBank/DDBJ whole genome shotgun (WGS) entry which is preliminary data.</text>
</comment>
<evidence type="ECO:0000256" key="1">
    <source>
        <dbReference type="ARBA" id="ARBA00004651"/>
    </source>
</evidence>
<dbReference type="GO" id="GO:0015920">
    <property type="term" value="P:lipopolysaccharide transport"/>
    <property type="evidence" value="ECO:0007669"/>
    <property type="project" value="TreeGrafter"/>
</dbReference>
<dbReference type="InterPro" id="IPR005495">
    <property type="entry name" value="LptG/LptF_permease"/>
</dbReference>
<dbReference type="NCBIfam" id="TIGR04407">
    <property type="entry name" value="LptF_YjgP"/>
    <property type="match status" value="1"/>
</dbReference>
<evidence type="ECO:0000256" key="5">
    <source>
        <dbReference type="ARBA" id="ARBA00023136"/>
    </source>
</evidence>
<evidence type="ECO:0000256" key="2">
    <source>
        <dbReference type="ARBA" id="ARBA00022475"/>
    </source>
</evidence>
<dbReference type="GO" id="GO:0055085">
    <property type="term" value="P:transmembrane transport"/>
    <property type="evidence" value="ECO:0007669"/>
    <property type="project" value="InterPro"/>
</dbReference>
<feature type="transmembrane region" description="Helical" evidence="6">
    <location>
        <begin position="55"/>
        <end position="79"/>
    </location>
</feature>
<feature type="transmembrane region" description="Helical" evidence="6">
    <location>
        <begin position="370"/>
        <end position="387"/>
    </location>
</feature>
<accession>A0A7V4G814</accession>
<reference evidence="7" key="1">
    <citation type="journal article" date="2020" name="mSystems">
        <title>Genome- and Community-Level Interaction Insights into Carbon Utilization and Element Cycling Functions of Hydrothermarchaeota in Hydrothermal Sediment.</title>
        <authorList>
            <person name="Zhou Z."/>
            <person name="Liu Y."/>
            <person name="Xu W."/>
            <person name="Pan J."/>
            <person name="Luo Z.H."/>
            <person name="Li M."/>
        </authorList>
    </citation>
    <scope>NUCLEOTIDE SEQUENCE [LARGE SCALE GENOMIC DNA]</scope>
    <source>
        <strain evidence="7">SpSt-548</strain>
    </source>
</reference>
<keyword evidence="4 6" id="KW-1133">Transmembrane helix</keyword>
<evidence type="ECO:0000256" key="6">
    <source>
        <dbReference type="SAM" id="Phobius"/>
    </source>
</evidence>
<comment type="subcellular location">
    <subcellularLocation>
        <location evidence="1">Cell membrane</location>
        <topology evidence="1">Multi-pass membrane protein</topology>
    </subcellularLocation>
</comment>
<dbReference type="GO" id="GO:0043190">
    <property type="term" value="C:ATP-binding cassette (ABC) transporter complex"/>
    <property type="evidence" value="ECO:0007669"/>
    <property type="project" value="InterPro"/>
</dbReference>
<keyword evidence="5 6" id="KW-0472">Membrane</keyword>
<evidence type="ECO:0000313" key="7">
    <source>
        <dbReference type="EMBL" id="HGS05109.1"/>
    </source>
</evidence>
<feature type="transmembrane region" description="Helical" evidence="6">
    <location>
        <begin position="312"/>
        <end position="332"/>
    </location>
</feature>
<dbReference type="InterPro" id="IPR030922">
    <property type="entry name" value="LptF"/>
</dbReference>
<protein>
    <submittedName>
        <fullName evidence="7">LPS export ABC transporter permease LptF</fullName>
    </submittedName>
</protein>
<evidence type="ECO:0000256" key="3">
    <source>
        <dbReference type="ARBA" id="ARBA00022692"/>
    </source>
</evidence>
<organism evidence="7">
    <name type="scientific">Desulfobacca acetoxidans</name>
    <dbReference type="NCBI Taxonomy" id="60893"/>
    <lineage>
        <taxon>Bacteria</taxon>
        <taxon>Pseudomonadati</taxon>
        <taxon>Thermodesulfobacteriota</taxon>
        <taxon>Desulfobaccia</taxon>
        <taxon>Desulfobaccales</taxon>
        <taxon>Desulfobaccaceae</taxon>
        <taxon>Desulfobacca</taxon>
    </lineage>
</organism>
<dbReference type="AlphaFoldDB" id="A0A7V4G814"/>
<dbReference type="EMBL" id="DSXI01000305">
    <property type="protein sequence ID" value="HGS05109.1"/>
    <property type="molecule type" value="Genomic_DNA"/>
</dbReference>
<proteinExistence type="predicted"/>
<dbReference type="PANTHER" id="PTHR33529">
    <property type="entry name" value="SLR0882 PROTEIN-RELATED"/>
    <property type="match status" value="1"/>
</dbReference>
<dbReference type="Pfam" id="PF03739">
    <property type="entry name" value="LptF_LptG"/>
    <property type="match status" value="1"/>
</dbReference>